<dbReference type="AlphaFoldDB" id="A0A6A4BU52"/>
<gene>
    <name evidence="1" type="ORF">PR003_g28233</name>
</gene>
<accession>A0A6A4BU52</accession>
<comment type="caution">
    <text evidence="1">The sequence shown here is derived from an EMBL/GenBank/DDBJ whole genome shotgun (WGS) entry which is preliminary data.</text>
</comment>
<proteinExistence type="predicted"/>
<dbReference type="EMBL" id="QXFT01004214">
    <property type="protein sequence ID" value="KAE9279447.1"/>
    <property type="molecule type" value="Genomic_DNA"/>
</dbReference>
<keyword evidence="2" id="KW-1185">Reference proteome</keyword>
<evidence type="ECO:0000313" key="2">
    <source>
        <dbReference type="Proteomes" id="UP000434957"/>
    </source>
</evidence>
<name>A0A6A4BU52_9STRA</name>
<dbReference type="Proteomes" id="UP000434957">
    <property type="component" value="Unassembled WGS sequence"/>
</dbReference>
<evidence type="ECO:0000313" key="1">
    <source>
        <dbReference type="EMBL" id="KAE9279447.1"/>
    </source>
</evidence>
<organism evidence="1 2">
    <name type="scientific">Phytophthora rubi</name>
    <dbReference type="NCBI Taxonomy" id="129364"/>
    <lineage>
        <taxon>Eukaryota</taxon>
        <taxon>Sar</taxon>
        <taxon>Stramenopiles</taxon>
        <taxon>Oomycota</taxon>
        <taxon>Peronosporomycetes</taxon>
        <taxon>Peronosporales</taxon>
        <taxon>Peronosporaceae</taxon>
        <taxon>Phytophthora</taxon>
    </lineage>
</organism>
<reference evidence="1 2" key="1">
    <citation type="submission" date="2018-08" db="EMBL/GenBank/DDBJ databases">
        <title>Genomic investigation of the strawberry pathogen Phytophthora fragariae indicates pathogenicity is determined by transcriptional variation in three key races.</title>
        <authorList>
            <person name="Adams T.M."/>
            <person name="Armitage A.D."/>
            <person name="Sobczyk M.K."/>
            <person name="Bates H.J."/>
            <person name="Dunwell J.M."/>
            <person name="Nellist C.F."/>
            <person name="Harrison R.J."/>
        </authorList>
    </citation>
    <scope>NUCLEOTIDE SEQUENCE [LARGE SCALE GENOMIC DNA]</scope>
    <source>
        <strain evidence="1 2">SCRP333</strain>
    </source>
</reference>
<protein>
    <submittedName>
        <fullName evidence="1">Uncharacterized protein</fullName>
    </submittedName>
</protein>
<sequence>MDGCCGAAVSLLVAGPPMCCSRVTTFAALFIDFLVSFVASASWRGLPTMIENAQ</sequence>